<dbReference type="AlphaFoldDB" id="A0A5A9G7E8"/>
<dbReference type="OrthoDB" id="7301157at2"/>
<dbReference type="RefSeq" id="WP_149234894.1">
    <property type="nucleotide sequence ID" value="NZ_JALJXJ010000012.1"/>
</dbReference>
<name>A0A5A9G7E8_AZOLI</name>
<evidence type="ECO:0000313" key="2">
    <source>
        <dbReference type="EMBL" id="KAA0590450.1"/>
    </source>
</evidence>
<sequence length="371" mass="38855">MSLHANSLFSTASATQAGPWKPVNKADGAGKSLVTTAFSPPSTQGTDSVDVSPLGKALTGVAAKVFEKLDSKARGMLEGYVKAGVMTAEDVVGGLRAIGKEAVRNRYMNKLWEDDGGTKASAIDAREDNYNRQMRFMDGAAKLMKNLGAAGAEDTTASAAETKYMMDSLQSYEYNFKEENGDFSPINYGQDQSYIARSARDLKNSALFSDEGDGDFFSKSDTASLSKLIDLGFDSPVYANAAKAAVSDIDLSGVRKTPSGNTAASTTASSPTSPKEVQGASRTTAPQADTKLEALAAPAKKSPENDPMLALLKANAEKTPDRQGMLGVQSTSSQFGTNGSDATLAALTKALKDRGQVAGQESGTGRTDTMV</sequence>
<organism evidence="2 3">
    <name type="scientific">Azospirillum lipoferum</name>
    <dbReference type="NCBI Taxonomy" id="193"/>
    <lineage>
        <taxon>Bacteria</taxon>
        <taxon>Pseudomonadati</taxon>
        <taxon>Pseudomonadota</taxon>
        <taxon>Alphaproteobacteria</taxon>
        <taxon>Rhodospirillales</taxon>
        <taxon>Azospirillaceae</taxon>
        <taxon>Azospirillum</taxon>
    </lineage>
</organism>
<feature type="region of interest" description="Disordered" evidence="1">
    <location>
        <begin position="32"/>
        <end position="51"/>
    </location>
</feature>
<evidence type="ECO:0000256" key="1">
    <source>
        <dbReference type="SAM" id="MobiDB-lite"/>
    </source>
</evidence>
<gene>
    <name evidence="2" type="ORF">FZ942_30935</name>
</gene>
<accession>A0A5A9G7E8</accession>
<comment type="caution">
    <text evidence="2">The sequence shown here is derived from an EMBL/GenBank/DDBJ whole genome shotgun (WGS) entry which is preliminary data.</text>
</comment>
<evidence type="ECO:0000313" key="3">
    <source>
        <dbReference type="Proteomes" id="UP000324927"/>
    </source>
</evidence>
<keyword evidence="3" id="KW-1185">Reference proteome</keyword>
<feature type="compositionally biased region" description="Polar residues" evidence="1">
    <location>
        <begin position="33"/>
        <end position="49"/>
    </location>
</feature>
<dbReference type="EMBL" id="VTTN01000021">
    <property type="protein sequence ID" value="KAA0590450.1"/>
    <property type="molecule type" value="Genomic_DNA"/>
</dbReference>
<dbReference type="Proteomes" id="UP000324927">
    <property type="component" value="Unassembled WGS sequence"/>
</dbReference>
<protein>
    <submittedName>
        <fullName evidence="2">Uncharacterized protein</fullName>
    </submittedName>
</protein>
<feature type="region of interest" description="Disordered" evidence="1">
    <location>
        <begin position="252"/>
        <end position="288"/>
    </location>
</feature>
<proteinExistence type="predicted"/>
<reference evidence="2 3" key="1">
    <citation type="submission" date="2019-08" db="EMBL/GenBank/DDBJ databases">
        <authorList>
            <person name="Grouzdev D."/>
            <person name="Tikhonova E."/>
            <person name="Kravchenko I."/>
        </authorList>
    </citation>
    <scope>NUCLEOTIDE SEQUENCE [LARGE SCALE GENOMIC DNA]</scope>
    <source>
        <strain evidence="2 3">59b</strain>
    </source>
</reference>
<feature type="compositionally biased region" description="Low complexity" evidence="1">
    <location>
        <begin position="257"/>
        <end position="274"/>
    </location>
</feature>